<gene>
    <name evidence="1" type="ORF">HJG60_007221</name>
</gene>
<proteinExistence type="predicted"/>
<protein>
    <submittedName>
        <fullName evidence="1">KIAA1210</fullName>
    </submittedName>
</protein>
<sequence>MKAPSRWILSLKCQQVKQTLLQSSRGADLWRDLMFLELYLALVVCLELFLELCMKLCPIMCPELESGFQAPRSLRSHQCAHSNPAYVHLLQDLRQSVRTLKKSLLVHSHLRPHERLYHRRSCH</sequence>
<comment type="caution">
    <text evidence="1">The sequence shown here is derived from an EMBL/GenBank/DDBJ whole genome shotgun (WGS) entry which is preliminary data.</text>
</comment>
<dbReference type="AlphaFoldDB" id="A0A833ZDL3"/>
<organism evidence="1 2">
    <name type="scientific">Phyllostomus discolor</name>
    <name type="common">pale spear-nosed bat</name>
    <dbReference type="NCBI Taxonomy" id="89673"/>
    <lineage>
        <taxon>Eukaryota</taxon>
        <taxon>Metazoa</taxon>
        <taxon>Chordata</taxon>
        <taxon>Craniata</taxon>
        <taxon>Vertebrata</taxon>
        <taxon>Euteleostomi</taxon>
        <taxon>Mammalia</taxon>
        <taxon>Eutheria</taxon>
        <taxon>Laurasiatheria</taxon>
        <taxon>Chiroptera</taxon>
        <taxon>Yangochiroptera</taxon>
        <taxon>Phyllostomidae</taxon>
        <taxon>Phyllostominae</taxon>
        <taxon>Phyllostomus</taxon>
    </lineage>
</organism>
<evidence type="ECO:0000313" key="2">
    <source>
        <dbReference type="Proteomes" id="UP000664940"/>
    </source>
</evidence>
<dbReference type="Proteomes" id="UP000664940">
    <property type="component" value="Unassembled WGS sequence"/>
</dbReference>
<reference evidence="1 2" key="1">
    <citation type="journal article" date="2020" name="Nature">
        <title>Six reference-quality genomes reveal evolution of bat adaptations.</title>
        <authorList>
            <person name="Jebb D."/>
            <person name="Huang Z."/>
            <person name="Pippel M."/>
            <person name="Hughes G.M."/>
            <person name="Lavrichenko K."/>
            <person name="Devanna P."/>
            <person name="Winkler S."/>
            <person name="Jermiin L.S."/>
            <person name="Skirmuntt E.C."/>
            <person name="Katzourakis A."/>
            <person name="Burkitt-Gray L."/>
            <person name="Ray D.A."/>
            <person name="Sullivan K.A.M."/>
            <person name="Roscito J.G."/>
            <person name="Kirilenko B.M."/>
            <person name="Davalos L.M."/>
            <person name="Corthals A.P."/>
            <person name="Power M.L."/>
            <person name="Jones G."/>
            <person name="Ransome R.D."/>
            <person name="Dechmann D.K.N."/>
            <person name="Locatelli A.G."/>
            <person name="Puechmaille S.J."/>
            <person name="Fedrigo O."/>
            <person name="Jarvis E.D."/>
            <person name="Hiller M."/>
            <person name="Vernes S.C."/>
            <person name="Myers E.W."/>
            <person name="Teeling E.C."/>
        </authorList>
    </citation>
    <scope>NUCLEOTIDE SEQUENCE [LARGE SCALE GENOMIC DNA]</scope>
    <source>
        <strain evidence="1">Bat1K_MPI-CBG_1</strain>
    </source>
</reference>
<accession>A0A833ZDL3</accession>
<dbReference type="EMBL" id="JABVXQ010000009">
    <property type="protein sequence ID" value="KAF6090703.1"/>
    <property type="molecule type" value="Genomic_DNA"/>
</dbReference>
<evidence type="ECO:0000313" key="1">
    <source>
        <dbReference type="EMBL" id="KAF6090703.1"/>
    </source>
</evidence>
<name>A0A833ZDL3_9CHIR</name>